<keyword evidence="2" id="KW-1185">Reference proteome</keyword>
<reference evidence="1 2" key="1">
    <citation type="journal article" date="2023" name="G3 (Bethesda)">
        <title>A haplotype-resolved chromosome-scale genome for Quercus rubra L. provides insights into the genetics of adaptive traits for red oak species.</title>
        <authorList>
            <person name="Kapoor B."/>
            <person name="Jenkins J."/>
            <person name="Schmutz J."/>
            <person name="Zhebentyayeva T."/>
            <person name="Kuelheim C."/>
            <person name="Coggeshall M."/>
            <person name="Heim C."/>
            <person name="Lasky J.R."/>
            <person name="Leites L."/>
            <person name="Islam-Faridi N."/>
            <person name="Romero-Severson J."/>
            <person name="DeLeo V.L."/>
            <person name="Lucas S.M."/>
            <person name="Lazic D."/>
            <person name="Gailing O."/>
            <person name="Carlson J."/>
            <person name="Staton M."/>
        </authorList>
    </citation>
    <scope>NUCLEOTIDE SEQUENCE [LARGE SCALE GENOMIC DNA]</scope>
    <source>
        <strain evidence="1">Pseudo-F2</strain>
    </source>
</reference>
<protein>
    <submittedName>
        <fullName evidence="1">Uncharacterized protein</fullName>
    </submittedName>
</protein>
<name>A0AAN7ER62_QUERU</name>
<evidence type="ECO:0000313" key="2">
    <source>
        <dbReference type="Proteomes" id="UP001324115"/>
    </source>
</evidence>
<dbReference type="AlphaFoldDB" id="A0AAN7ER62"/>
<accession>A0AAN7ER62</accession>
<dbReference type="EMBL" id="JAXUIC010000008">
    <property type="protein sequence ID" value="KAK4577794.1"/>
    <property type="molecule type" value="Genomic_DNA"/>
</dbReference>
<dbReference type="Proteomes" id="UP001324115">
    <property type="component" value="Unassembled WGS sequence"/>
</dbReference>
<organism evidence="1 2">
    <name type="scientific">Quercus rubra</name>
    <name type="common">Northern red oak</name>
    <name type="synonym">Quercus borealis</name>
    <dbReference type="NCBI Taxonomy" id="3512"/>
    <lineage>
        <taxon>Eukaryota</taxon>
        <taxon>Viridiplantae</taxon>
        <taxon>Streptophyta</taxon>
        <taxon>Embryophyta</taxon>
        <taxon>Tracheophyta</taxon>
        <taxon>Spermatophyta</taxon>
        <taxon>Magnoliopsida</taxon>
        <taxon>eudicotyledons</taxon>
        <taxon>Gunneridae</taxon>
        <taxon>Pentapetalae</taxon>
        <taxon>rosids</taxon>
        <taxon>fabids</taxon>
        <taxon>Fagales</taxon>
        <taxon>Fagaceae</taxon>
        <taxon>Quercus</taxon>
    </lineage>
</organism>
<comment type="caution">
    <text evidence="1">The sequence shown here is derived from an EMBL/GenBank/DDBJ whole genome shotgun (WGS) entry which is preliminary data.</text>
</comment>
<sequence length="43" mass="5233">MLVYKTEDQDSNARICWWSYGLQLEEFRTIEVCNPMSFWSKNL</sequence>
<gene>
    <name evidence="1" type="ORF">RGQ29_028066</name>
</gene>
<proteinExistence type="predicted"/>
<evidence type="ECO:0000313" key="1">
    <source>
        <dbReference type="EMBL" id="KAK4577794.1"/>
    </source>
</evidence>